<accession>A0ABZ0S1S7</accession>
<keyword evidence="2" id="KW-1185">Reference proteome</keyword>
<dbReference type="EMBL" id="CP137624">
    <property type="protein sequence ID" value="WPK13085.1"/>
    <property type="molecule type" value="Genomic_DNA"/>
</dbReference>
<dbReference type="Proteomes" id="UP001322664">
    <property type="component" value="Chromosome"/>
</dbReference>
<gene>
    <name evidence="1" type="ORF">R6U77_05200</name>
</gene>
<evidence type="ECO:0000313" key="1">
    <source>
        <dbReference type="EMBL" id="WPK13085.1"/>
    </source>
</evidence>
<organism evidence="1 2">
    <name type="scientific">Lysinibacillus louembei</name>
    <dbReference type="NCBI Taxonomy" id="1470088"/>
    <lineage>
        <taxon>Bacteria</taxon>
        <taxon>Bacillati</taxon>
        <taxon>Bacillota</taxon>
        <taxon>Bacilli</taxon>
        <taxon>Bacillales</taxon>
        <taxon>Bacillaceae</taxon>
        <taxon>Lysinibacillus</taxon>
    </lineage>
</organism>
<protein>
    <recommendedName>
        <fullName evidence="3">Poly A polymerase head domain-containing protein</fullName>
    </recommendedName>
</protein>
<evidence type="ECO:0008006" key="3">
    <source>
        <dbReference type="Google" id="ProtNLM"/>
    </source>
</evidence>
<reference evidence="1 2" key="1">
    <citation type="submission" date="2023-09" db="EMBL/GenBank/DDBJ databases">
        <authorList>
            <person name="Page C.A."/>
            <person name="Perez-Diaz I.M."/>
        </authorList>
    </citation>
    <scope>NUCLEOTIDE SEQUENCE [LARGE SCALE GENOMIC DNA]</scope>
    <source>
        <strain evidence="1 2">Ll15</strain>
    </source>
</reference>
<dbReference type="RefSeq" id="WP_319837688.1">
    <property type="nucleotide sequence ID" value="NZ_CP137624.1"/>
</dbReference>
<proteinExistence type="predicted"/>
<evidence type="ECO:0000313" key="2">
    <source>
        <dbReference type="Proteomes" id="UP001322664"/>
    </source>
</evidence>
<sequence length="229" mass="27169">MSKYEKSIKHQLICFLEKDSNTLDFIDELSSVGDLLFFGGSVRDICIFQEKAVMPRDFDIAIKFEQKDRFNSLTERYSYKQNRFGGYKFIVSNVEFDIWDLENTWAFKHTNLTPSEANLAKSVFLNIDGIVYNFNKDILYDEVFKSSLKDNKLDITLEANPQIELNLLRALVFKDKYKLGFSNKLKNVFKDFHYKNSNQLIENLYELQFSHYNMEYFSKDCIKEKLDYI</sequence>
<name>A0ABZ0S1S7_9BACI</name>